<dbReference type="Proteomes" id="UP000028582">
    <property type="component" value="Unassembled WGS sequence"/>
</dbReference>
<organism evidence="1 2">
    <name type="scientific">Phytophthora nicotianae P1976</name>
    <dbReference type="NCBI Taxonomy" id="1317066"/>
    <lineage>
        <taxon>Eukaryota</taxon>
        <taxon>Sar</taxon>
        <taxon>Stramenopiles</taxon>
        <taxon>Oomycota</taxon>
        <taxon>Peronosporomycetes</taxon>
        <taxon>Peronosporales</taxon>
        <taxon>Peronosporaceae</taxon>
        <taxon>Phytophthora</taxon>
    </lineage>
</organism>
<evidence type="ECO:0000313" key="2">
    <source>
        <dbReference type="Proteomes" id="UP000028582"/>
    </source>
</evidence>
<accession>A0A080ZY95</accession>
<sequence length="36" mass="4157">MLARNNLLLQIIKPEFDEVSDRSTIERNTNDLNALV</sequence>
<gene>
    <name evidence="1" type="ORF">F444_12081</name>
</gene>
<protein>
    <submittedName>
        <fullName evidence="1">Uncharacterized protein</fullName>
    </submittedName>
</protein>
<name>A0A080ZY95_PHYNI</name>
<proteinExistence type="predicted"/>
<reference evidence="1 2" key="1">
    <citation type="submission" date="2013-11" db="EMBL/GenBank/DDBJ databases">
        <title>The Genome Sequence of Phytophthora parasitica P1976.</title>
        <authorList>
            <consortium name="The Broad Institute Genomics Platform"/>
            <person name="Russ C."/>
            <person name="Tyler B."/>
            <person name="Panabieres F."/>
            <person name="Shan W."/>
            <person name="Tripathy S."/>
            <person name="Grunwald N."/>
            <person name="Machado M."/>
            <person name="Johnson C.S."/>
            <person name="Walker B."/>
            <person name="Young S."/>
            <person name="Zeng Q."/>
            <person name="Gargeya S."/>
            <person name="Fitzgerald M."/>
            <person name="Haas B."/>
            <person name="Abouelleil A."/>
            <person name="Allen A.W."/>
            <person name="Alvarado L."/>
            <person name="Arachchi H.M."/>
            <person name="Berlin A.M."/>
            <person name="Chapman S.B."/>
            <person name="Gainer-Dewar J."/>
            <person name="Goldberg J."/>
            <person name="Griggs A."/>
            <person name="Gujja S."/>
            <person name="Hansen M."/>
            <person name="Howarth C."/>
            <person name="Imamovic A."/>
            <person name="Ireland A."/>
            <person name="Larimer J."/>
            <person name="McCowan C."/>
            <person name="Murphy C."/>
            <person name="Pearson M."/>
            <person name="Poon T.W."/>
            <person name="Priest M."/>
            <person name="Roberts A."/>
            <person name="Saif S."/>
            <person name="Shea T."/>
            <person name="Sisk P."/>
            <person name="Sykes S."/>
            <person name="Wortman J."/>
            <person name="Nusbaum C."/>
            <person name="Birren B."/>
        </authorList>
    </citation>
    <scope>NUCLEOTIDE SEQUENCE [LARGE SCALE GENOMIC DNA]</scope>
    <source>
        <strain evidence="1 2">P1976</strain>
    </source>
</reference>
<dbReference type="EMBL" id="ANJA01002170">
    <property type="protein sequence ID" value="ETO71606.1"/>
    <property type="molecule type" value="Genomic_DNA"/>
</dbReference>
<dbReference type="OrthoDB" id="10391673at2759"/>
<comment type="caution">
    <text evidence="1">The sequence shown here is derived from an EMBL/GenBank/DDBJ whole genome shotgun (WGS) entry which is preliminary data.</text>
</comment>
<evidence type="ECO:0000313" key="1">
    <source>
        <dbReference type="EMBL" id="ETO71606.1"/>
    </source>
</evidence>
<dbReference type="AlphaFoldDB" id="A0A080ZY95"/>